<name>A0A9Q3C802_9BASI</name>
<accession>A0A9Q3C802</accession>
<reference evidence="2" key="1">
    <citation type="submission" date="2021-03" db="EMBL/GenBank/DDBJ databases">
        <title>Draft genome sequence of rust myrtle Austropuccinia psidii MF-1, a brazilian biotype.</title>
        <authorList>
            <person name="Quecine M.C."/>
            <person name="Pachon D.M.R."/>
            <person name="Bonatelli M.L."/>
            <person name="Correr F.H."/>
            <person name="Franceschini L.M."/>
            <person name="Leite T.F."/>
            <person name="Margarido G.R.A."/>
            <person name="Almeida C.A."/>
            <person name="Ferrarezi J.A."/>
            <person name="Labate C.A."/>
        </authorList>
    </citation>
    <scope>NUCLEOTIDE SEQUENCE</scope>
    <source>
        <strain evidence="2">MF-1</strain>
    </source>
</reference>
<evidence type="ECO:0000313" key="2">
    <source>
        <dbReference type="EMBL" id="MBW0478792.1"/>
    </source>
</evidence>
<evidence type="ECO:0000313" key="3">
    <source>
        <dbReference type="Proteomes" id="UP000765509"/>
    </source>
</evidence>
<feature type="compositionally biased region" description="Polar residues" evidence="1">
    <location>
        <begin position="15"/>
        <end position="27"/>
    </location>
</feature>
<dbReference type="AlphaFoldDB" id="A0A9Q3C802"/>
<evidence type="ECO:0000256" key="1">
    <source>
        <dbReference type="SAM" id="MobiDB-lite"/>
    </source>
</evidence>
<dbReference type="OrthoDB" id="2152029at2759"/>
<dbReference type="EMBL" id="AVOT02005327">
    <property type="protein sequence ID" value="MBW0478792.1"/>
    <property type="molecule type" value="Genomic_DNA"/>
</dbReference>
<proteinExistence type="predicted"/>
<keyword evidence="3" id="KW-1185">Reference proteome</keyword>
<dbReference type="Proteomes" id="UP000765509">
    <property type="component" value="Unassembled WGS sequence"/>
</dbReference>
<organism evidence="2 3">
    <name type="scientific">Austropuccinia psidii MF-1</name>
    <dbReference type="NCBI Taxonomy" id="1389203"/>
    <lineage>
        <taxon>Eukaryota</taxon>
        <taxon>Fungi</taxon>
        <taxon>Dikarya</taxon>
        <taxon>Basidiomycota</taxon>
        <taxon>Pucciniomycotina</taxon>
        <taxon>Pucciniomycetes</taxon>
        <taxon>Pucciniales</taxon>
        <taxon>Sphaerophragmiaceae</taxon>
        <taxon>Austropuccinia</taxon>
    </lineage>
</organism>
<sequence length="106" mass="12308">MATSTPYTERRHNTLPRSVNISSQLPAPSNHEIQRSTMPIVKIRAKDYSLWFDEKDERFIKKAESIAEIAGESGREIARQIEVWTKVEEISYHIKGMPAYETTDWI</sequence>
<feature type="region of interest" description="Disordered" evidence="1">
    <location>
        <begin position="1"/>
        <end position="33"/>
    </location>
</feature>
<gene>
    <name evidence="2" type="ORF">O181_018507</name>
</gene>
<comment type="caution">
    <text evidence="2">The sequence shown here is derived from an EMBL/GenBank/DDBJ whole genome shotgun (WGS) entry which is preliminary data.</text>
</comment>
<protein>
    <submittedName>
        <fullName evidence="2">Uncharacterized protein</fullName>
    </submittedName>
</protein>